<feature type="transmembrane region" description="Helical" evidence="6">
    <location>
        <begin position="192"/>
        <end position="212"/>
    </location>
</feature>
<dbReference type="RefSeq" id="WP_208227230.1">
    <property type="nucleotide sequence ID" value="NZ_CP050854.1"/>
</dbReference>
<evidence type="ECO:0000256" key="3">
    <source>
        <dbReference type="ARBA" id="ARBA00022692"/>
    </source>
</evidence>
<name>A0ABX7UWE0_9GAMM</name>
<evidence type="ECO:0000313" key="8">
    <source>
        <dbReference type="Proteomes" id="UP000671960"/>
    </source>
</evidence>
<keyword evidence="3 6" id="KW-0812">Transmembrane</keyword>
<feature type="transmembrane region" description="Helical" evidence="6">
    <location>
        <begin position="224"/>
        <end position="243"/>
    </location>
</feature>
<keyword evidence="4 6" id="KW-1133">Transmembrane helix</keyword>
<feature type="transmembrane region" description="Helical" evidence="6">
    <location>
        <begin position="47"/>
        <end position="69"/>
    </location>
</feature>
<accession>A0ABX7UWE0</accession>
<reference evidence="7 8" key="1">
    <citation type="submission" date="2020-03" db="EMBL/GenBank/DDBJ databases">
        <authorList>
            <person name="Bakhshi Ganjeh M."/>
        </authorList>
    </citation>
    <scope>NUCLEOTIDE SEQUENCE [LARGE SCALE GENOMIC DNA]</scope>
    <source>
        <strain evidence="8">Iran 50</strain>
    </source>
</reference>
<evidence type="ECO:0000313" key="7">
    <source>
        <dbReference type="EMBL" id="QTF08892.1"/>
    </source>
</evidence>
<comment type="subcellular location">
    <subcellularLocation>
        <location evidence="1">Cell membrane</location>
        <topology evidence="1">Multi-pass membrane protein</topology>
    </subcellularLocation>
</comment>
<keyword evidence="8" id="KW-1185">Reference proteome</keyword>
<gene>
    <name evidence="7" type="ORF">HC231_14005</name>
</gene>
<dbReference type="Pfam" id="PF01810">
    <property type="entry name" value="LysE"/>
    <property type="match status" value="1"/>
</dbReference>
<organism evidence="7 8">
    <name type="scientific">Brenneria izadpanahii</name>
    <dbReference type="NCBI Taxonomy" id="2722756"/>
    <lineage>
        <taxon>Bacteria</taxon>
        <taxon>Pseudomonadati</taxon>
        <taxon>Pseudomonadota</taxon>
        <taxon>Gammaproteobacteria</taxon>
        <taxon>Enterobacterales</taxon>
        <taxon>Pectobacteriaceae</taxon>
        <taxon>Brenneria</taxon>
    </lineage>
</organism>
<proteinExistence type="predicted"/>
<evidence type="ECO:0000256" key="6">
    <source>
        <dbReference type="SAM" id="Phobius"/>
    </source>
</evidence>
<evidence type="ECO:0000256" key="5">
    <source>
        <dbReference type="ARBA" id="ARBA00023136"/>
    </source>
</evidence>
<evidence type="ECO:0000256" key="1">
    <source>
        <dbReference type="ARBA" id="ARBA00004651"/>
    </source>
</evidence>
<dbReference type="PANTHER" id="PTHR30086:SF17">
    <property type="entry name" value="LYSE FAMILY TRANSLOCATOR"/>
    <property type="match status" value="1"/>
</dbReference>
<keyword evidence="5 6" id="KW-0472">Membrane</keyword>
<protein>
    <submittedName>
        <fullName evidence="7">LysE family translocator</fullName>
    </submittedName>
</protein>
<feature type="transmembrane region" description="Helical" evidence="6">
    <location>
        <begin position="12"/>
        <end position="35"/>
    </location>
</feature>
<feature type="transmembrane region" description="Helical" evidence="6">
    <location>
        <begin position="75"/>
        <end position="95"/>
    </location>
</feature>
<evidence type="ECO:0000256" key="2">
    <source>
        <dbReference type="ARBA" id="ARBA00022475"/>
    </source>
</evidence>
<evidence type="ECO:0000256" key="4">
    <source>
        <dbReference type="ARBA" id="ARBA00022989"/>
    </source>
</evidence>
<keyword evidence="2" id="KW-1003">Cell membrane</keyword>
<dbReference type="EMBL" id="CP050854">
    <property type="protein sequence ID" value="QTF08892.1"/>
    <property type="molecule type" value="Genomic_DNA"/>
</dbReference>
<sequence>MHISTLFPDNFPALALAHFVALLSPGPDFFLLAAYAIRYRLRGSAGICLGIALGNGLYIFLAIIGWAGIQHSPRLFTIIELGGACYLLWIGYQLLKSRASHSIAPAPQADPRPAFEMPTARGIPAGASSPRVAQSSDLPDQHDDGCPGFPRQILLGLGSALLNPKNILFYISLMTTILGQHVTPIQQIVSGVWMFSIVLGWDLLIAALITLPRIQQRLQRYLNPIERGAGVILIFFGLVLLFHR</sequence>
<dbReference type="PANTHER" id="PTHR30086">
    <property type="entry name" value="ARGININE EXPORTER PROTEIN ARGO"/>
    <property type="match status" value="1"/>
</dbReference>
<dbReference type="InterPro" id="IPR001123">
    <property type="entry name" value="LeuE-type"/>
</dbReference>
<dbReference type="Proteomes" id="UP000671960">
    <property type="component" value="Chromosome"/>
</dbReference>